<organism evidence="5 6">
    <name type="scientific">Tautonia plasticadhaerens</name>
    <dbReference type="NCBI Taxonomy" id="2527974"/>
    <lineage>
        <taxon>Bacteria</taxon>
        <taxon>Pseudomonadati</taxon>
        <taxon>Planctomycetota</taxon>
        <taxon>Planctomycetia</taxon>
        <taxon>Isosphaerales</taxon>
        <taxon>Isosphaeraceae</taxon>
        <taxon>Tautonia</taxon>
    </lineage>
</organism>
<keyword evidence="5" id="KW-0238">DNA-binding</keyword>
<keyword evidence="1 2" id="KW-0597">Phosphoprotein</keyword>
<evidence type="ECO:0000256" key="3">
    <source>
        <dbReference type="SAM" id="MobiDB-lite"/>
    </source>
</evidence>
<dbReference type="Gene3D" id="3.40.50.2300">
    <property type="match status" value="1"/>
</dbReference>
<dbReference type="InterPro" id="IPR011006">
    <property type="entry name" value="CheY-like_superfamily"/>
</dbReference>
<evidence type="ECO:0000313" key="5">
    <source>
        <dbReference type="EMBL" id="QDV32912.1"/>
    </source>
</evidence>
<dbReference type="InterPro" id="IPR001789">
    <property type="entry name" value="Sig_transdc_resp-reg_receiver"/>
</dbReference>
<reference evidence="5 6" key="1">
    <citation type="submission" date="2019-02" db="EMBL/GenBank/DDBJ databases">
        <title>Deep-cultivation of Planctomycetes and their phenomic and genomic characterization uncovers novel biology.</title>
        <authorList>
            <person name="Wiegand S."/>
            <person name="Jogler M."/>
            <person name="Boedeker C."/>
            <person name="Pinto D."/>
            <person name="Vollmers J."/>
            <person name="Rivas-Marin E."/>
            <person name="Kohn T."/>
            <person name="Peeters S.H."/>
            <person name="Heuer A."/>
            <person name="Rast P."/>
            <person name="Oberbeckmann S."/>
            <person name="Bunk B."/>
            <person name="Jeske O."/>
            <person name="Meyerdierks A."/>
            <person name="Storesund J.E."/>
            <person name="Kallscheuer N."/>
            <person name="Luecker S."/>
            <person name="Lage O.M."/>
            <person name="Pohl T."/>
            <person name="Merkel B.J."/>
            <person name="Hornburger P."/>
            <person name="Mueller R.-W."/>
            <person name="Bruemmer F."/>
            <person name="Labrenz M."/>
            <person name="Spormann A.M."/>
            <person name="Op den Camp H."/>
            <person name="Overmann J."/>
            <person name="Amann R."/>
            <person name="Jetten M.S.M."/>
            <person name="Mascher T."/>
            <person name="Medema M.H."/>
            <person name="Devos D.P."/>
            <person name="Kaster A.-K."/>
            <person name="Ovreas L."/>
            <person name="Rohde M."/>
            <person name="Galperin M.Y."/>
            <person name="Jogler C."/>
        </authorList>
    </citation>
    <scope>NUCLEOTIDE SEQUENCE [LARGE SCALE GENOMIC DNA]</scope>
    <source>
        <strain evidence="5 6">ElP</strain>
    </source>
</reference>
<protein>
    <submittedName>
        <fullName evidence="5">DNA-binding response regulator MtrA</fullName>
    </submittedName>
</protein>
<dbReference type="PANTHER" id="PTHR44591:SF3">
    <property type="entry name" value="RESPONSE REGULATORY DOMAIN-CONTAINING PROTEIN"/>
    <property type="match status" value="1"/>
</dbReference>
<name>A0A518GWD8_9BACT</name>
<dbReference type="Proteomes" id="UP000317835">
    <property type="component" value="Chromosome"/>
</dbReference>
<evidence type="ECO:0000256" key="1">
    <source>
        <dbReference type="ARBA" id="ARBA00022553"/>
    </source>
</evidence>
<dbReference type="PANTHER" id="PTHR44591">
    <property type="entry name" value="STRESS RESPONSE REGULATOR PROTEIN 1"/>
    <property type="match status" value="1"/>
</dbReference>
<dbReference type="CDD" id="cd17546">
    <property type="entry name" value="REC_hyHK_CKI1_RcsC-like"/>
    <property type="match status" value="1"/>
</dbReference>
<keyword evidence="6" id="KW-1185">Reference proteome</keyword>
<dbReference type="RefSeq" id="WP_145267346.1">
    <property type="nucleotide sequence ID" value="NZ_CP036426.1"/>
</dbReference>
<dbReference type="InterPro" id="IPR050595">
    <property type="entry name" value="Bact_response_regulator"/>
</dbReference>
<dbReference type="Pfam" id="PF00072">
    <property type="entry name" value="Response_reg"/>
    <property type="match status" value="1"/>
</dbReference>
<accession>A0A518GWD8</accession>
<proteinExistence type="predicted"/>
<feature type="domain" description="Response regulatory" evidence="4">
    <location>
        <begin position="362"/>
        <end position="477"/>
    </location>
</feature>
<dbReference type="SUPFAM" id="SSF52172">
    <property type="entry name" value="CheY-like"/>
    <property type="match status" value="2"/>
</dbReference>
<dbReference type="EMBL" id="CP036426">
    <property type="protein sequence ID" value="QDV32912.1"/>
    <property type="molecule type" value="Genomic_DNA"/>
</dbReference>
<evidence type="ECO:0000313" key="6">
    <source>
        <dbReference type="Proteomes" id="UP000317835"/>
    </source>
</evidence>
<feature type="compositionally biased region" description="Polar residues" evidence="3">
    <location>
        <begin position="493"/>
        <end position="504"/>
    </location>
</feature>
<dbReference type="AlphaFoldDB" id="A0A518GWD8"/>
<dbReference type="PROSITE" id="PS50110">
    <property type="entry name" value="RESPONSE_REGULATORY"/>
    <property type="match status" value="1"/>
</dbReference>
<feature type="compositionally biased region" description="Pro residues" evidence="3">
    <location>
        <begin position="473"/>
        <end position="483"/>
    </location>
</feature>
<dbReference type="GO" id="GO:0003677">
    <property type="term" value="F:DNA binding"/>
    <property type="evidence" value="ECO:0007669"/>
    <property type="project" value="UniProtKB-KW"/>
</dbReference>
<dbReference type="SMART" id="SM00448">
    <property type="entry name" value="REC"/>
    <property type="match status" value="1"/>
</dbReference>
<evidence type="ECO:0000259" key="4">
    <source>
        <dbReference type="PROSITE" id="PS50110"/>
    </source>
</evidence>
<dbReference type="OrthoDB" id="290734at2"/>
<dbReference type="GO" id="GO:0000160">
    <property type="term" value="P:phosphorelay signal transduction system"/>
    <property type="evidence" value="ECO:0007669"/>
    <property type="project" value="InterPro"/>
</dbReference>
<feature type="region of interest" description="Disordered" evidence="3">
    <location>
        <begin position="339"/>
        <end position="358"/>
    </location>
</feature>
<dbReference type="KEGG" id="tpla:ElP_07520"/>
<sequence length="504" mass="54087">MSVPPRLAVLGITTEDVEAIRGLDGVGGGGVEVCQLSEEVPAEVVPARTDAIVLAHGPPEVDAMRWLPRLTLAGTVPVVVLSAVKDDREAERLRRAGAFAVVHRGSGEGLGRAIRRALERSAALTRESDLRRMAGLVGVIGGTLKDELGGIRNAIEVLSFQCSGEGVLSQRRAIEYLDRQCRRMESLLNDYSEASRLGADSIEVGSGMAELGASLDRAIERAREDAGGGTPSISRAHRPDRHWLRVSPRRLEQLVRHGLNFVRGSNPGCQELRVETRDYRDGIELAIRAVPQGAGGSPSMLRSADLDLILASMLSDRIGARLESRTPFLLLLPRSLDGRSGATRGAGPDPAAGEQAGEPRRRLLMIDDHPATVEVLGRLISRRGWDVRVTPDVHEALEMIRDLRPEVVLIDLQMPAMKGDALARLIRRDHADVRPMLIGVSGSAGSPGEEAALSWFDHVLFKPVRSDQVAALLPPPAARPGPPGDQARAGSLEGSSGSGRWSIP</sequence>
<evidence type="ECO:0000256" key="2">
    <source>
        <dbReference type="PROSITE-ProRule" id="PRU00169"/>
    </source>
</evidence>
<gene>
    <name evidence="5" type="primary">mtrA_1</name>
    <name evidence="5" type="ORF">ElP_07520</name>
</gene>
<feature type="modified residue" description="4-aspartylphosphate" evidence="2">
    <location>
        <position position="411"/>
    </location>
</feature>
<feature type="region of interest" description="Disordered" evidence="3">
    <location>
        <begin position="471"/>
        <end position="504"/>
    </location>
</feature>